<sequence>MMSSPKINAISLEKKLT</sequence>
<accession>A0A0B0NUM0</accession>
<dbReference type="EMBL" id="KN405876">
    <property type="protein sequence ID" value="KHG16292.1"/>
    <property type="molecule type" value="Genomic_DNA"/>
</dbReference>
<proteinExistence type="predicted"/>
<protein>
    <submittedName>
        <fullName evidence="1">Uncharacterized protein</fullName>
    </submittedName>
</protein>
<dbReference type="AlphaFoldDB" id="A0A0B0NUM0"/>
<gene>
    <name evidence="1" type="ORF">F383_23179</name>
</gene>
<name>A0A0B0NUM0_GOSAR</name>
<reference evidence="2" key="1">
    <citation type="submission" date="2014-09" db="EMBL/GenBank/DDBJ databases">
        <authorList>
            <person name="Mudge J."/>
            <person name="Ramaraj T."/>
            <person name="Lindquist I.E."/>
            <person name="Bharti A.K."/>
            <person name="Sundararajan A."/>
            <person name="Cameron C.T."/>
            <person name="Woodward J.E."/>
            <person name="May G.D."/>
            <person name="Brubaker C."/>
            <person name="Broadhvest J."/>
            <person name="Wilkins T.A."/>
        </authorList>
    </citation>
    <scope>NUCLEOTIDE SEQUENCE</scope>
    <source>
        <strain evidence="2">cv. AKA8401</strain>
    </source>
</reference>
<keyword evidence="2" id="KW-1185">Reference proteome</keyword>
<evidence type="ECO:0000313" key="1">
    <source>
        <dbReference type="EMBL" id="KHG16292.1"/>
    </source>
</evidence>
<organism evidence="1 2">
    <name type="scientific">Gossypium arboreum</name>
    <name type="common">Tree cotton</name>
    <name type="synonym">Gossypium nanking</name>
    <dbReference type="NCBI Taxonomy" id="29729"/>
    <lineage>
        <taxon>Eukaryota</taxon>
        <taxon>Viridiplantae</taxon>
        <taxon>Streptophyta</taxon>
        <taxon>Embryophyta</taxon>
        <taxon>Tracheophyta</taxon>
        <taxon>Spermatophyta</taxon>
        <taxon>Magnoliopsida</taxon>
        <taxon>eudicotyledons</taxon>
        <taxon>Gunneridae</taxon>
        <taxon>Pentapetalae</taxon>
        <taxon>rosids</taxon>
        <taxon>malvids</taxon>
        <taxon>Malvales</taxon>
        <taxon>Malvaceae</taxon>
        <taxon>Malvoideae</taxon>
        <taxon>Gossypium</taxon>
    </lineage>
</organism>
<evidence type="ECO:0000313" key="2">
    <source>
        <dbReference type="Proteomes" id="UP000032142"/>
    </source>
</evidence>
<dbReference type="Proteomes" id="UP000032142">
    <property type="component" value="Unassembled WGS sequence"/>
</dbReference>